<reference evidence="2 3" key="1">
    <citation type="submission" date="2022-10" db="EMBL/GenBank/DDBJ databases">
        <authorList>
            <person name="Cortes-Martin A."/>
            <person name="Buttimer C.T.H."/>
            <person name="Hill C."/>
        </authorList>
    </citation>
    <scope>NUCLEOTIDE SEQUENCE [LARGE SCALE GENOMIC DNA]</scope>
</reference>
<evidence type="ECO:0000313" key="3">
    <source>
        <dbReference type="Proteomes" id="UP001236076"/>
    </source>
</evidence>
<proteinExistence type="predicted"/>
<dbReference type="Proteomes" id="UP001236076">
    <property type="component" value="Segment"/>
</dbReference>
<accession>A0AAE9PSM7</accession>
<evidence type="ECO:0000256" key="1">
    <source>
        <dbReference type="SAM" id="MobiDB-lite"/>
    </source>
</evidence>
<protein>
    <submittedName>
        <fullName evidence="2">Uncharacterized protein</fullName>
    </submittedName>
</protein>
<evidence type="ECO:0000313" key="2">
    <source>
        <dbReference type="EMBL" id="UZZ64441.1"/>
    </source>
</evidence>
<organism evidence="2 3">
    <name type="scientific">Escherichia phage A5-4</name>
    <dbReference type="NCBI Taxonomy" id="2996162"/>
    <lineage>
        <taxon>Viruses</taxon>
        <taxon>Duplodnaviria</taxon>
        <taxon>Heunggongvirae</taxon>
        <taxon>Uroviricota</taxon>
        <taxon>Caudoviricetes</taxon>
        <taxon>Vequintavirinae</taxon>
    </lineage>
</organism>
<feature type="compositionally biased region" description="Basic residues" evidence="1">
    <location>
        <begin position="114"/>
        <end position="123"/>
    </location>
</feature>
<sequence length="123" mass="14508">MTTEKKPFDKTAFVFNTPVEKLEECLLTCNEELSRLLTIPKPDPWVQDRIDDLSYWLGIWELQLPDAKRRKMTIVPMSAIERVVLGLYEKPEEPKKAWTKPKKKEPPKVEKEKKRVTKKKKSV</sequence>
<feature type="compositionally biased region" description="Basic and acidic residues" evidence="1">
    <location>
        <begin position="104"/>
        <end position="113"/>
    </location>
</feature>
<gene>
    <name evidence="2" type="ORF">A54_201</name>
</gene>
<feature type="region of interest" description="Disordered" evidence="1">
    <location>
        <begin position="94"/>
        <end position="123"/>
    </location>
</feature>
<keyword evidence="3" id="KW-1185">Reference proteome</keyword>
<dbReference type="EMBL" id="OP744025">
    <property type="protein sequence ID" value="UZZ64441.1"/>
    <property type="molecule type" value="Genomic_DNA"/>
</dbReference>
<name>A0AAE9PSM7_9CAUD</name>